<dbReference type="GO" id="GO:0004527">
    <property type="term" value="F:exonuclease activity"/>
    <property type="evidence" value="ECO:0007669"/>
    <property type="project" value="UniProtKB-KW"/>
</dbReference>
<dbReference type="GO" id="GO:0004519">
    <property type="term" value="F:endonuclease activity"/>
    <property type="evidence" value="ECO:0007669"/>
    <property type="project" value="UniProtKB-KW"/>
</dbReference>
<protein>
    <submittedName>
        <fullName evidence="3">Endonuclease/exonuclease/phosphatase family protein</fullName>
    </submittedName>
</protein>
<dbReference type="SUPFAM" id="SSF56219">
    <property type="entry name" value="DNase I-like"/>
    <property type="match status" value="1"/>
</dbReference>
<keyword evidence="1" id="KW-0812">Transmembrane</keyword>
<gene>
    <name evidence="3" type="ORF">EH165_11265</name>
</gene>
<dbReference type="Gene3D" id="3.60.10.10">
    <property type="entry name" value="Endonuclease/exonuclease/phosphatase"/>
    <property type="match status" value="1"/>
</dbReference>
<dbReference type="Pfam" id="PF03372">
    <property type="entry name" value="Exo_endo_phos"/>
    <property type="match status" value="1"/>
</dbReference>
<dbReference type="AlphaFoldDB" id="A0A3G8ZX78"/>
<evidence type="ECO:0000313" key="4">
    <source>
        <dbReference type="Proteomes" id="UP000268084"/>
    </source>
</evidence>
<evidence type="ECO:0000313" key="3">
    <source>
        <dbReference type="EMBL" id="AZI58626.1"/>
    </source>
</evidence>
<feature type="domain" description="Endonuclease/exonuclease/phosphatase" evidence="2">
    <location>
        <begin position="176"/>
        <end position="376"/>
    </location>
</feature>
<evidence type="ECO:0000259" key="2">
    <source>
        <dbReference type="Pfam" id="PF03372"/>
    </source>
</evidence>
<keyword evidence="4" id="KW-1185">Reference proteome</keyword>
<feature type="transmembrane region" description="Helical" evidence="1">
    <location>
        <begin position="130"/>
        <end position="151"/>
    </location>
</feature>
<dbReference type="EMBL" id="CP034170">
    <property type="protein sequence ID" value="AZI58626.1"/>
    <property type="molecule type" value="Genomic_DNA"/>
</dbReference>
<name>A0A3G8ZX78_9ACTN</name>
<dbReference type="InterPro" id="IPR036691">
    <property type="entry name" value="Endo/exonu/phosph_ase_sf"/>
</dbReference>
<keyword evidence="1" id="KW-1133">Transmembrane helix</keyword>
<organism evidence="3 4">
    <name type="scientific">Nakamurella antarctica</name>
    <dbReference type="NCBI Taxonomy" id="1902245"/>
    <lineage>
        <taxon>Bacteria</taxon>
        <taxon>Bacillati</taxon>
        <taxon>Actinomycetota</taxon>
        <taxon>Actinomycetes</taxon>
        <taxon>Nakamurellales</taxon>
        <taxon>Nakamurellaceae</taxon>
        <taxon>Nakamurella</taxon>
    </lineage>
</organism>
<accession>A0A3G8ZX78</accession>
<proteinExistence type="predicted"/>
<feature type="transmembrane region" description="Helical" evidence="1">
    <location>
        <begin position="65"/>
        <end position="84"/>
    </location>
</feature>
<evidence type="ECO:0000256" key="1">
    <source>
        <dbReference type="SAM" id="Phobius"/>
    </source>
</evidence>
<reference evidence="3 4" key="1">
    <citation type="submission" date="2018-11" db="EMBL/GenBank/DDBJ databases">
        <authorList>
            <person name="Da X."/>
        </authorList>
    </citation>
    <scope>NUCLEOTIDE SEQUENCE [LARGE SCALE GENOMIC DNA]</scope>
    <source>
        <strain evidence="3 4">S14-144</strain>
    </source>
</reference>
<dbReference type="KEGG" id="nak:EH165_11265"/>
<dbReference type="OrthoDB" id="2340043at2"/>
<sequence length="386" mass="40072">MNNSPGLAVEQFSPGMEVETRLSLSTSKKRRGDVPIRSGGGCCSCHGVSMTNTAERGLRTSWTRLLGRTSASIVVLLCVVSLLARPLGVSGWPVLAQIISLKVIAGLVCATLAALVAVVAVTRGRLRSPVVLTICAALLFTGAIHAGTVLARGGKSEPVADPDITVVQFNTFDTATTPQQLADLVRTADADIVTLPEADQQTTEAAAELLAAGGLIFQVFSMSTPEPYPLPVSAMVRRSMGDYRQAPGPLLSYGSLKLEPVSESGSAPTIIAVHPVNPGLTSTLTGWRSETSTAARLCTPGSNTIVAGDFNATVDHPAFALLPCADAATQAGAGGSGTWPSWLPSFLAAPIDHVILDPQSFSAVATWTVRASASDHRALVVQLRSV</sequence>
<keyword evidence="1" id="KW-0472">Membrane</keyword>
<keyword evidence="3" id="KW-0255">Endonuclease</keyword>
<dbReference type="Proteomes" id="UP000268084">
    <property type="component" value="Chromosome"/>
</dbReference>
<reference evidence="3 4" key="2">
    <citation type="submission" date="2018-12" db="EMBL/GenBank/DDBJ databases">
        <title>Nakamurella antarcticus sp. nov., isolated from Antarctica South Shetland Islands soil.</title>
        <authorList>
            <person name="Peng F."/>
        </authorList>
    </citation>
    <scope>NUCLEOTIDE SEQUENCE [LARGE SCALE GENOMIC DNA]</scope>
    <source>
        <strain evidence="3 4">S14-144</strain>
    </source>
</reference>
<feature type="transmembrane region" description="Helical" evidence="1">
    <location>
        <begin position="96"/>
        <end position="118"/>
    </location>
</feature>
<keyword evidence="3" id="KW-0378">Hydrolase</keyword>
<keyword evidence="3" id="KW-0269">Exonuclease</keyword>
<keyword evidence="3" id="KW-0540">Nuclease</keyword>
<dbReference type="InterPro" id="IPR005135">
    <property type="entry name" value="Endo/exonuclease/phosphatase"/>
</dbReference>